<evidence type="ECO:0000259" key="1">
    <source>
        <dbReference type="Pfam" id="PF00149"/>
    </source>
</evidence>
<dbReference type="Proteomes" id="UP000664601">
    <property type="component" value="Unassembled WGS sequence"/>
</dbReference>
<dbReference type="InterPro" id="IPR052963">
    <property type="entry name" value="Pantetheine_PDE"/>
</dbReference>
<feature type="domain" description="Calcineurin-like phosphoesterase" evidence="1">
    <location>
        <begin position="3"/>
        <end position="223"/>
    </location>
</feature>
<dbReference type="EMBL" id="JAFREM010000011">
    <property type="protein sequence ID" value="MBO1305863.1"/>
    <property type="molecule type" value="Genomic_DNA"/>
</dbReference>
<keyword evidence="3" id="KW-1185">Reference proteome</keyword>
<sequence>MGKLAIISDLHADINHLAEAELNILLEVLQERAITRLHFAGDSANQIQQTLEINAYFRKQGIETTFNLGNHEMGSVVGEAMIEHYPDSHFLNFRYLPLNESTVLLGVNGWYDYQFSDLTDQEKIASMKNLYWYDRIIQRSGDDPAVNQRILEQLDMVLRDLKEKNYRVILATHFVPQGQFIVRLEGRYQIWNKLNAFLGSASMGHLLDQYDNISDVVFGHTHRRFEEQMIQGTCYHCRPLGYYYEWRLTRDFVLQNKLVEEYNPMKLRSVLRKHQEAFQNYKVQHLKQEFQQAMTVIAY</sequence>
<dbReference type="Gene3D" id="3.60.21.10">
    <property type="match status" value="1"/>
</dbReference>
<dbReference type="NCBIfam" id="TIGR03729">
    <property type="entry name" value="acc_ester"/>
    <property type="match status" value="1"/>
</dbReference>
<proteinExistence type="predicted"/>
<organism evidence="2 3">
    <name type="scientific">Candidatus Enterococcus moelleringii</name>
    <dbReference type="NCBI Taxonomy" id="2815325"/>
    <lineage>
        <taxon>Bacteria</taxon>
        <taxon>Bacillati</taxon>
        <taxon>Bacillota</taxon>
        <taxon>Bacilli</taxon>
        <taxon>Lactobacillales</taxon>
        <taxon>Enterococcaceae</taxon>
        <taxon>Enterococcus</taxon>
    </lineage>
</organism>
<dbReference type="InterPro" id="IPR022302">
    <property type="entry name" value="Phosphoesterase_putative"/>
</dbReference>
<evidence type="ECO:0000313" key="2">
    <source>
        <dbReference type="EMBL" id="MBO1305863.1"/>
    </source>
</evidence>
<name>A0ABS3L8B3_9ENTE</name>
<evidence type="ECO:0000313" key="3">
    <source>
        <dbReference type="Proteomes" id="UP000664601"/>
    </source>
</evidence>
<dbReference type="Pfam" id="PF00149">
    <property type="entry name" value="Metallophos"/>
    <property type="match status" value="1"/>
</dbReference>
<dbReference type="InterPro" id="IPR029052">
    <property type="entry name" value="Metallo-depent_PP-like"/>
</dbReference>
<comment type="caution">
    <text evidence="2">The sequence shown here is derived from an EMBL/GenBank/DDBJ whole genome shotgun (WGS) entry which is preliminary data.</text>
</comment>
<reference evidence="2 3" key="1">
    <citation type="submission" date="2021-03" db="EMBL/GenBank/DDBJ databases">
        <title>Enterococcal diversity collection.</title>
        <authorList>
            <person name="Gilmore M.S."/>
            <person name="Schwartzman J."/>
            <person name="Van Tyne D."/>
            <person name="Martin M."/>
            <person name="Earl A.M."/>
            <person name="Manson A.L."/>
            <person name="Straub T."/>
            <person name="Salamzade R."/>
            <person name="Saavedra J."/>
            <person name="Lebreton F."/>
            <person name="Prichula J."/>
            <person name="Schaufler K."/>
            <person name="Gaca A."/>
            <person name="Sgardioli B."/>
            <person name="Wagenaar J."/>
            <person name="Strong T."/>
        </authorList>
    </citation>
    <scope>NUCLEOTIDE SEQUENCE [LARGE SCALE GENOMIC DNA]</scope>
    <source>
        <strain evidence="2 3">669A</strain>
    </source>
</reference>
<dbReference type="RefSeq" id="WP_207672790.1">
    <property type="nucleotide sequence ID" value="NZ_JAFREM010000011.1"/>
</dbReference>
<dbReference type="InterPro" id="IPR004843">
    <property type="entry name" value="Calcineurin-like_PHP"/>
</dbReference>
<dbReference type="PANTHER" id="PTHR36492:SF2">
    <property type="entry name" value="[ACYL-CARRIER-PROTEIN] PHOSPHODIESTERASE PPTH"/>
    <property type="match status" value="1"/>
</dbReference>
<accession>A0ABS3L8B3</accession>
<protein>
    <submittedName>
        <fullName evidence="2">Metallophosphoesterase family protein</fullName>
    </submittedName>
</protein>
<gene>
    <name evidence="2" type="ORF">JZO70_06815</name>
</gene>
<dbReference type="SUPFAM" id="SSF56300">
    <property type="entry name" value="Metallo-dependent phosphatases"/>
    <property type="match status" value="1"/>
</dbReference>
<dbReference type="PANTHER" id="PTHR36492">
    <property type="match status" value="1"/>
</dbReference>